<name>X0ZB92_9ZZZZ</name>
<reference evidence="1" key="1">
    <citation type="journal article" date="2014" name="Front. Microbiol.">
        <title>High frequency of phylogenetically diverse reductive dehalogenase-homologous genes in deep subseafloor sedimentary metagenomes.</title>
        <authorList>
            <person name="Kawai M."/>
            <person name="Futagami T."/>
            <person name="Toyoda A."/>
            <person name="Takaki Y."/>
            <person name="Nishi S."/>
            <person name="Hori S."/>
            <person name="Arai W."/>
            <person name="Tsubouchi T."/>
            <person name="Morono Y."/>
            <person name="Uchiyama I."/>
            <person name="Ito T."/>
            <person name="Fujiyama A."/>
            <person name="Inagaki F."/>
            <person name="Takami H."/>
        </authorList>
    </citation>
    <scope>NUCLEOTIDE SEQUENCE</scope>
    <source>
        <strain evidence="1">Expedition CK06-06</strain>
    </source>
</reference>
<dbReference type="EMBL" id="BARS01056779">
    <property type="protein sequence ID" value="GAG45686.1"/>
    <property type="molecule type" value="Genomic_DNA"/>
</dbReference>
<protein>
    <submittedName>
        <fullName evidence="1">Uncharacterized protein</fullName>
    </submittedName>
</protein>
<proteinExistence type="predicted"/>
<dbReference type="AlphaFoldDB" id="X0ZB92"/>
<feature type="non-terminal residue" evidence="1">
    <location>
        <position position="1"/>
    </location>
</feature>
<accession>X0ZB92</accession>
<comment type="caution">
    <text evidence="1">The sequence shown here is derived from an EMBL/GenBank/DDBJ whole genome shotgun (WGS) entry which is preliminary data.</text>
</comment>
<evidence type="ECO:0000313" key="1">
    <source>
        <dbReference type="EMBL" id="GAG45686.1"/>
    </source>
</evidence>
<organism evidence="1">
    <name type="scientific">marine sediment metagenome</name>
    <dbReference type="NCBI Taxonomy" id="412755"/>
    <lineage>
        <taxon>unclassified sequences</taxon>
        <taxon>metagenomes</taxon>
        <taxon>ecological metagenomes</taxon>
    </lineage>
</organism>
<gene>
    <name evidence="1" type="ORF">S01H1_83497</name>
</gene>
<sequence length="46" mass="5237">AENHLNFVKEESHRKGQIEALSYLVDNSDAMEAIYTAPDPDIEIDF</sequence>